<name>A0ACC1QGM9_9HYPO</name>
<gene>
    <name evidence="1" type="ORF">NLG97_g9213</name>
</gene>
<keyword evidence="2" id="KW-1185">Reference proteome</keyword>
<evidence type="ECO:0000313" key="2">
    <source>
        <dbReference type="Proteomes" id="UP001148737"/>
    </source>
</evidence>
<accession>A0ACC1QGM9</accession>
<organism evidence="1 2">
    <name type="scientific">Lecanicillium saksenae</name>
    <dbReference type="NCBI Taxonomy" id="468837"/>
    <lineage>
        <taxon>Eukaryota</taxon>
        <taxon>Fungi</taxon>
        <taxon>Dikarya</taxon>
        <taxon>Ascomycota</taxon>
        <taxon>Pezizomycotina</taxon>
        <taxon>Sordariomycetes</taxon>
        <taxon>Hypocreomycetidae</taxon>
        <taxon>Hypocreales</taxon>
        <taxon>Cordycipitaceae</taxon>
        <taxon>Lecanicillium</taxon>
    </lineage>
</organism>
<comment type="caution">
    <text evidence="1">The sequence shown here is derived from an EMBL/GenBank/DDBJ whole genome shotgun (WGS) entry which is preliminary data.</text>
</comment>
<reference evidence="1" key="1">
    <citation type="submission" date="2022-07" db="EMBL/GenBank/DDBJ databases">
        <title>Genome Sequence of Lecanicillium saksenae.</title>
        <authorList>
            <person name="Buettner E."/>
        </authorList>
    </citation>
    <scope>NUCLEOTIDE SEQUENCE</scope>
    <source>
        <strain evidence="1">VT-O1</strain>
    </source>
</reference>
<proteinExistence type="predicted"/>
<protein>
    <submittedName>
        <fullName evidence="1">Uncharacterized protein</fullName>
    </submittedName>
</protein>
<sequence>MAYLLGLVNDGMNGDLRRQNNKELLLRQMYNLVFYDLAVNSSAWRLHMLGYLALVQHLGGVQALMRDDSDMHIESSVADDDITKFDDFFRKQSFRVPAPILIATQNISRLRSQVDVRCRDFMKIAVRDLFNSIVAFDGAAWVDDMKFKEVQEVTASVRIFQEATLLYGILSLPRLAVVSWSEAGAQKRPSNTSAFGGVLISQRRKLLDLMYPYQGSFESRLDMNCPLVVAGASLGGDGSIEDRKFVTDSMLGIWRNPVTRCSPIQQPFVPSSTFRNLAATSTKEIIPPQMAIGQSANAVIFDTLPLTVHHRLYSLPEYMHLISGNFCTAPEASNPRPFPEWCHITGGQCFAFPRTASSSCSAAQVCISTALLHHASAQRADMPMPFQNTGRLLAVGSLHVRSVLASPPPQKKETTQK</sequence>
<evidence type="ECO:0000313" key="1">
    <source>
        <dbReference type="EMBL" id="KAJ3476166.1"/>
    </source>
</evidence>
<dbReference type="Proteomes" id="UP001148737">
    <property type="component" value="Unassembled WGS sequence"/>
</dbReference>
<dbReference type="EMBL" id="JANAKD010001838">
    <property type="protein sequence ID" value="KAJ3476166.1"/>
    <property type="molecule type" value="Genomic_DNA"/>
</dbReference>